<proteinExistence type="predicted"/>
<accession>A0A4Y3RLH8</accession>
<comment type="caution">
    <text evidence="2">The sequence shown here is derived from an EMBL/GenBank/DDBJ whole genome shotgun (WGS) entry which is preliminary data.</text>
</comment>
<evidence type="ECO:0000313" key="2">
    <source>
        <dbReference type="EMBL" id="GEB58596.1"/>
    </source>
</evidence>
<dbReference type="AlphaFoldDB" id="A0A4Y3RLH8"/>
<sequence>MGRTDEEIRKAREEWMTSDRFGEVKDDGDRLDAPEVPAARLKARGRVR</sequence>
<dbReference type="Proteomes" id="UP000315226">
    <property type="component" value="Unassembled WGS sequence"/>
</dbReference>
<dbReference type="OrthoDB" id="4284068at2"/>
<gene>
    <name evidence="2" type="ORF">SGA01_42010</name>
</gene>
<dbReference type="RefSeq" id="WP_141297938.1">
    <property type="nucleotide sequence ID" value="NZ_BJMN01000027.1"/>
</dbReference>
<reference evidence="2 3" key="1">
    <citation type="submission" date="2019-06" db="EMBL/GenBank/DDBJ databases">
        <title>Whole genome shotgun sequence of Streptomyces gardneri NBRC 12865.</title>
        <authorList>
            <person name="Hosoyama A."/>
            <person name="Uohara A."/>
            <person name="Ohji S."/>
            <person name="Ichikawa N."/>
        </authorList>
    </citation>
    <scope>NUCLEOTIDE SEQUENCE [LARGE SCALE GENOMIC DNA]</scope>
    <source>
        <strain evidence="2 3">NBRC 12865</strain>
    </source>
</reference>
<name>A0A4Y3RLH8_9ACTN</name>
<feature type="compositionally biased region" description="Basic and acidic residues" evidence="1">
    <location>
        <begin position="20"/>
        <end position="33"/>
    </location>
</feature>
<keyword evidence="3" id="KW-1185">Reference proteome</keyword>
<organism evidence="2 3">
    <name type="scientific">Streptomyces gardneri</name>
    <dbReference type="NCBI Taxonomy" id="66892"/>
    <lineage>
        <taxon>Bacteria</taxon>
        <taxon>Bacillati</taxon>
        <taxon>Actinomycetota</taxon>
        <taxon>Actinomycetes</taxon>
        <taxon>Kitasatosporales</taxon>
        <taxon>Streptomycetaceae</taxon>
        <taxon>Streptomyces</taxon>
    </lineage>
</organism>
<feature type="region of interest" description="Disordered" evidence="1">
    <location>
        <begin position="20"/>
        <end position="48"/>
    </location>
</feature>
<dbReference type="EMBL" id="BJMN01000027">
    <property type="protein sequence ID" value="GEB58596.1"/>
    <property type="molecule type" value="Genomic_DNA"/>
</dbReference>
<protein>
    <submittedName>
        <fullName evidence="2">Uncharacterized protein</fullName>
    </submittedName>
</protein>
<evidence type="ECO:0000313" key="3">
    <source>
        <dbReference type="Proteomes" id="UP000315226"/>
    </source>
</evidence>
<evidence type="ECO:0000256" key="1">
    <source>
        <dbReference type="SAM" id="MobiDB-lite"/>
    </source>
</evidence>